<organism evidence="2">
    <name type="scientific">viral metagenome</name>
    <dbReference type="NCBI Taxonomy" id="1070528"/>
    <lineage>
        <taxon>unclassified sequences</taxon>
        <taxon>metagenomes</taxon>
        <taxon>organismal metagenomes</taxon>
    </lineage>
</organism>
<evidence type="ECO:0000259" key="1">
    <source>
        <dbReference type="PROSITE" id="PS50157"/>
    </source>
</evidence>
<evidence type="ECO:0000313" key="2">
    <source>
        <dbReference type="EMBL" id="QHT17885.1"/>
    </source>
</evidence>
<name>A0A6C0DQM8_9ZZZZ</name>
<dbReference type="SMART" id="SM00355">
    <property type="entry name" value="ZnF_C2H2"/>
    <property type="match status" value="2"/>
</dbReference>
<proteinExistence type="predicted"/>
<reference evidence="2" key="1">
    <citation type="journal article" date="2020" name="Nature">
        <title>Giant virus diversity and host interactions through global metagenomics.</title>
        <authorList>
            <person name="Schulz F."/>
            <person name="Roux S."/>
            <person name="Paez-Espino D."/>
            <person name="Jungbluth S."/>
            <person name="Walsh D.A."/>
            <person name="Denef V.J."/>
            <person name="McMahon K.D."/>
            <person name="Konstantinidis K.T."/>
            <person name="Eloe-Fadrosh E.A."/>
            <person name="Kyrpides N.C."/>
            <person name="Woyke T."/>
        </authorList>
    </citation>
    <scope>NUCLEOTIDE SEQUENCE</scope>
    <source>
        <strain evidence="2">GVMAG-M-3300023174-3</strain>
    </source>
</reference>
<dbReference type="InterPro" id="IPR013087">
    <property type="entry name" value="Znf_C2H2_type"/>
</dbReference>
<accession>A0A6C0DQM8</accession>
<dbReference type="PROSITE" id="PS50157">
    <property type="entry name" value="ZINC_FINGER_C2H2_2"/>
    <property type="match status" value="1"/>
</dbReference>
<feature type="domain" description="C2H2-type" evidence="1">
    <location>
        <begin position="71"/>
        <end position="102"/>
    </location>
</feature>
<dbReference type="AlphaFoldDB" id="A0A6C0DQM8"/>
<dbReference type="EMBL" id="MN739646">
    <property type="protein sequence ID" value="QHT17885.1"/>
    <property type="molecule type" value="Genomic_DNA"/>
</dbReference>
<protein>
    <recommendedName>
        <fullName evidence="1">C2H2-type domain-containing protein</fullName>
    </recommendedName>
</protein>
<sequence>MFHFVSKNPTASENSGYNCEACGFITGNKKDFIRHEKTLKHGRNVSLLFQKNPKKTPDHIQSDHQSVSIRHACIRCSGVFSSRVTLWRHKKKCKESHPLDTPSATNDPPAENTVLIHDFLSEVAKQNTHQNVAFIEQFTEKFMEKFMEMSTAPSLTITNNTTNNNTVNNQFNLNVFLNEKCKNALNMVEFIDSLEVQVSDLVHTGKVGFVEGITAILLNKMGELDVYQRPLHCTDAKREVVYIKNEDAWEKENDDKSRVRCMVNRIAKKNLDQIVKWAEENPDFMVLDSKAYNEYIQIGLHSTGGTVEQQEKNIDKVVTNILKAVVIDKKKESMALV</sequence>